<feature type="transmembrane region" description="Helical" evidence="1">
    <location>
        <begin position="14"/>
        <end position="34"/>
    </location>
</feature>
<sequence>MTNTKKKSAKEKRILVASIIVAATIVAGSTFAWFTSKDEVTNRLSASAKYDVSIAEDFQPPEEWVPGQTINKDVSAVNTGNVDAFVRMWLGGQMRLLNEDTPSVDATSNVSFTAVNDQKLIDLGLTYGTGNNVYYRELSQKQIDNPKDEAHKTDANENTNQPATFSEVQSVQAGGVLVYAPEKAGYTWELEQATELPIYTGGTATMTNVAKGTKVGTGNSTAENKITATDTNYFGAIDASTFKPETTGLYIFRRNVAETADGTENKYEYSGYYYDATLNKYFALHNEIGANGHSDYVLPAGTINDNSTATPSKDQVLPVTINEGKKVYLYTASEKVINTGSTDNDLKWTYDATNKKFVVTYGTGDKAVSIDVNLDNIGDGAEAWTAISGTAADHTTTFYYNNDVEAGDSTTKLVDSVKLSENTKNGAYLAFDFDLDVFLDSVQVTMDEAGNENFEPVKDGWTVATGDTATAAKAEATVGAPEINTITWTAAN</sequence>
<name>E9SDL7_RUMAL</name>
<gene>
    <name evidence="2" type="ORF">CUS_7216</name>
</gene>
<keyword evidence="1" id="KW-0472">Membrane</keyword>
<reference evidence="2 3" key="1">
    <citation type="submission" date="2011-02" db="EMBL/GenBank/DDBJ databases">
        <authorList>
            <person name="Nelson K.E."/>
            <person name="Sutton G."/>
            <person name="Torralba M."/>
            <person name="Durkin S."/>
            <person name="Harkins D."/>
            <person name="Montgomery R."/>
            <person name="Ziemer C."/>
            <person name="Klaassens E."/>
            <person name="Ocuiv P."/>
            <person name="Morrison M."/>
        </authorList>
    </citation>
    <scope>NUCLEOTIDE SEQUENCE [LARGE SCALE GENOMIC DNA]</scope>
    <source>
        <strain evidence="2 3">8</strain>
    </source>
</reference>
<evidence type="ECO:0008006" key="4">
    <source>
        <dbReference type="Google" id="ProtNLM"/>
    </source>
</evidence>
<comment type="caution">
    <text evidence="2">The sequence shown here is derived from an EMBL/GenBank/DDBJ whole genome shotgun (WGS) entry which is preliminary data.</text>
</comment>
<evidence type="ECO:0000256" key="1">
    <source>
        <dbReference type="SAM" id="Phobius"/>
    </source>
</evidence>
<dbReference type="RefSeq" id="WP_002850483.1">
    <property type="nucleotide sequence ID" value="NZ_ADKM02000091.1"/>
</dbReference>
<accession>E9SDL7</accession>
<evidence type="ECO:0000313" key="2">
    <source>
        <dbReference type="EMBL" id="EGC02580.1"/>
    </source>
</evidence>
<evidence type="ECO:0000313" key="3">
    <source>
        <dbReference type="Proteomes" id="UP000004259"/>
    </source>
</evidence>
<keyword evidence="1" id="KW-0812">Transmembrane</keyword>
<dbReference type="STRING" id="246199.CUS_7216"/>
<organism evidence="2 3">
    <name type="scientific">Ruminococcus albus 8</name>
    <dbReference type="NCBI Taxonomy" id="246199"/>
    <lineage>
        <taxon>Bacteria</taxon>
        <taxon>Bacillati</taxon>
        <taxon>Bacillota</taxon>
        <taxon>Clostridia</taxon>
        <taxon>Eubacteriales</taxon>
        <taxon>Oscillospiraceae</taxon>
        <taxon>Ruminococcus</taxon>
    </lineage>
</organism>
<dbReference type="InterPro" id="IPR023833">
    <property type="entry name" value="Signal_pept_SipW-depend-type"/>
</dbReference>
<keyword evidence="1" id="KW-1133">Transmembrane helix</keyword>
<dbReference type="Proteomes" id="UP000004259">
    <property type="component" value="Unassembled WGS sequence"/>
</dbReference>
<dbReference type="InterPro" id="IPR024008">
    <property type="entry name" value="BsaA"/>
</dbReference>
<dbReference type="AlphaFoldDB" id="E9SDL7"/>
<protein>
    <recommendedName>
        <fullName evidence="4">Alternate signal-mediated exported protein, CPF_0494 family</fullName>
    </recommendedName>
</protein>
<dbReference type="NCBIfam" id="TIGR04088">
    <property type="entry name" value="cognate_SipW"/>
    <property type="match status" value="1"/>
</dbReference>
<dbReference type="EMBL" id="ADKM02000091">
    <property type="protein sequence ID" value="EGC02580.1"/>
    <property type="molecule type" value="Genomic_DNA"/>
</dbReference>
<keyword evidence="3" id="KW-1185">Reference proteome</keyword>
<dbReference type="OrthoDB" id="1819951at2"/>
<dbReference type="eggNOG" id="ENOG5033A96">
    <property type="taxonomic scope" value="Bacteria"/>
</dbReference>
<proteinExistence type="predicted"/>
<dbReference type="NCBIfam" id="TIGR04090">
    <property type="entry name" value="exp_by_SipW_IV"/>
    <property type="match status" value="1"/>
</dbReference>